<dbReference type="InterPro" id="IPR050082">
    <property type="entry name" value="RNA_methyltr_RlmE"/>
</dbReference>
<comment type="caution">
    <text evidence="10">The sequence shown here is derived from an EMBL/GenBank/DDBJ whole genome shotgun (WGS) entry which is preliminary data.</text>
</comment>
<dbReference type="GO" id="GO:0005737">
    <property type="term" value="C:cytoplasm"/>
    <property type="evidence" value="ECO:0007669"/>
    <property type="project" value="UniProtKB-SubCell"/>
</dbReference>
<feature type="region of interest" description="Disordered" evidence="8">
    <location>
        <begin position="368"/>
        <end position="389"/>
    </location>
</feature>
<evidence type="ECO:0000256" key="3">
    <source>
        <dbReference type="ARBA" id="ARBA00022679"/>
    </source>
</evidence>
<comment type="catalytic activity">
    <reaction evidence="6 7">
        <text>cytidine(32)/guanosine(34) in tRNA + 2 S-adenosyl-L-methionine = 2'-O-methylcytidine(32)/2'-O-methylguanosine(34) in tRNA + 2 S-adenosyl-L-homocysteine + 2 H(+)</text>
        <dbReference type="Rhea" id="RHEA:42396"/>
        <dbReference type="Rhea" id="RHEA-COMP:10246"/>
        <dbReference type="Rhea" id="RHEA-COMP:10247"/>
        <dbReference type="ChEBI" id="CHEBI:15378"/>
        <dbReference type="ChEBI" id="CHEBI:57856"/>
        <dbReference type="ChEBI" id="CHEBI:59789"/>
        <dbReference type="ChEBI" id="CHEBI:74269"/>
        <dbReference type="ChEBI" id="CHEBI:74445"/>
        <dbReference type="ChEBI" id="CHEBI:74495"/>
        <dbReference type="ChEBI" id="CHEBI:82748"/>
        <dbReference type="EC" id="2.1.1.205"/>
    </reaction>
</comment>
<comment type="similarity">
    <text evidence="7">Belongs to the class I-like SAM-binding methyltransferase superfamily. RNA methyltransferase RlmE family. TRM7 subfamily.</text>
</comment>
<accession>A0AAN7SX31</accession>
<dbReference type="GO" id="GO:0002181">
    <property type="term" value="P:cytoplasmic translation"/>
    <property type="evidence" value="ECO:0007669"/>
    <property type="project" value="UniProtKB-UniRule"/>
</dbReference>
<dbReference type="PANTHER" id="PTHR10920:SF12">
    <property type="entry name" value="TRNA (CYTIDINE(32)_GUANOSINE(34)-2'-O)-METHYLTRANSFERASE-RELATED"/>
    <property type="match status" value="1"/>
</dbReference>
<evidence type="ECO:0000313" key="10">
    <source>
        <dbReference type="EMBL" id="KAK5083841.1"/>
    </source>
</evidence>
<feature type="domain" description="Ribosomal RNA methyltransferase FtsJ" evidence="9">
    <location>
        <begin position="21"/>
        <end position="67"/>
    </location>
</feature>
<dbReference type="Pfam" id="PF01728">
    <property type="entry name" value="FtsJ"/>
    <property type="match status" value="2"/>
</dbReference>
<sequence length="389" mass="43357">MGKSSKDKRDAYYRLAKEQNWRARSAFKLIQLDEQFDLFSYKEPEKCSRVVDLCAAPGSWSQVLSRVLIKGESFGRRAWMEKMDALVNEVNLASQEAPEASIETEVGSLNLKAQKPVLQPRTNVKIVAIDLQPMAPLDGIIQLQADITHPSTVGRMLAALNPEKSETEYELVDLVISDGAPDVTGLHDLDIHIQSQLLYSALTLAIRVLRPGGKFVAKIFRGRDVDLIFAQFKLLFRRVHIAKPRSSRASSIEAFVVCEDYTPIPGWTPDLGRPVNIPDTAKTSIEDDLENIPEQKRIVRTDGVVELSLPRKEATELRQNNRWIAPFLACGDLDAFDADATYRLPPGHVSLEPVQPPTAPPYKAAIERKRAEGGMYGKTKNKGQISNTT</sequence>
<feature type="active site" description="Proton acceptor" evidence="7">
    <location>
        <position position="218"/>
    </location>
</feature>
<dbReference type="InterPro" id="IPR029063">
    <property type="entry name" value="SAM-dependent_MTases_sf"/>
</dbReference>
<keyword evidence="11" id="KW-1185">Reference proteome</keyword>
<dbReference type="SUPFAM" id="SSF53335">
    <property type="entry name" value="S-adenosyl-L-methionine-dependent methyltransferases"/>
    <property type="match status" value="1"/>
</dbReference>
<dbReference type="GO" id="GO:0002128">
    <property type="term" value="P:tRNA nucleoside ribose methylation"/>
    <property type="evidence" value="ECO:0007669"/>
    <property type="project" value="UniProtKB-UniRule"/>
</dbReference>
<dbReference type="HAMAP" id="MF_01547">
    <property type="entry name" value="RNA_methyltr_E"/>
    <property type="match status" value="1"/>
</dbReference>
<dbReference type="EC" id="2.1.1.205" evidence="7"/>
<dbReference type="InterPro" id="IPR015507">
    <property type="entry name" value="rRNA-MeTfrase_E"/>
</dbReference>
<dbReference type="Proteomes" id="UP001309876">
    <property type="component" value="Unassembled WGS sequence"/>
</dbReference>
<evidence type="ECO:0000256" key="7">
    <source>
        <dbReference type="HAMAP-Rule" id="MF_03162"/>
    </source>
</evidence>
<keyword evidence="4 7" id="KW-0949">S-adenosyl-L-methionine</keyword>
<evidence type="ECO:0000256" key="1">
    <source>
        <dbReference type="ARBA" id="ARBA00022490"/>
    </source>
</evidence>
<keyword evidence="5 7" id="KW-0819">tRNA processing</keyword>
<dbReference type="PANTHER" id="PTHR10920">
    <property type="entry name" value="RIBOSOMAL RNA METHYLTRANSFERASE"/>
    <property type="match status" value="1"/>
</dbReference>
<feature type="binding site" evidence="7">
    <location>
        <position position="146"/>
    </location>
    <ligand>
        <name>S-adenosyl-L-methionine</name>
        <dbReference type="ChEBI" id="CHEBI:59789"/>
    </ligand>
</feature>
<evidence type="ECO:0000256" key="2">
    <source>
        <dbReference type="ARBA" id="ARBA00022603"/>
    </source>
</evidence>
<evidence type="ECO:0000256" key="6">
    <source>
        <dbReference type="ARBA" id="ARBA00048902"/>
    </source>
</evidence>
<dbReference type="InterPro" id="IPR002877">
    <property type="entry name" value="RNA_MeTrfase_FtsJ_dom"/>
</dbReference>
<dbReference type="AlphaFoldDB" id="A0AAN7SX31"/>
<feature type="domain" description="Ribosomal RNA methyltransferase FtsJ" evidence="9">
    <location>
        <begin position="122"/>
        <end position="260"/>
    </location>
</feature>
<evidence type="ECO:0000259" key="9">
    <source>
        <dbReference type="Pfam" id="PF01728"/>
    </source>
</evidence>
<dbReference type="InterPro" id="IPR028590">
    <property type="entry name" value="RNA_methyltr_E_TRM7"/>
</dbReference>
<protein>
    <recommendedName>
        <fullName evidence="7">Putative tRNA (cytidine(32)/guanosine(34)-2'-O)-methyltransferase</fullName>
        <ecNumber evidence="7">2.1.1.205</ecNumber>
    </recommendedName>
    <alternativeName>
        <fullName evidence="7">2'-O-ribose RNA methyltransferase TRM7 homolog</fullName>
    </alternativeName>
</protein>
<feature type="binding site" evidence="7">
    <location>
        <position position="130"/>
    </location>
    <ligand>
        <name>S-adenosyl-L-methionine</name>
        <dbReference type="ChEBI" id="CHEBI:59789"/>
    </ligand>
</feature>
<reference evidence="10 11" key="1">
    <citation type="submission" date="2023-08" db="EMBL/GenBank/DDBJ databases">
        <title>Black Yeasts Isolated from many extreme environments.</title>
        <authorList>
            <person name="Coleine C."/>
            <person name="Stajich J.E."/>
            <person name="Selbmann L."/>
        </authorList>
    </citation>
    <scope>NUCLEOTIDE SEQUENCE [LARGE SCALE GENOMIC DNA]</scope>
    <source>
        <strain evidence="10 11">CCFEE 5910</strain>
    </source>
</reference>
<feature type="binding site" evidence="7">
    <location>
        <position position="178"/>
    </location>
    <ligand>
        <name>S-adenosyl-L-methionine</name>
        <dbReference type="ChEBI" id="CHEBI:59789"/>
    </ligand>
</feature>
<evidence type="ECO:0000256" key="8">
    <source>
        <dbReference type="SAM" id="MobiDB-lite"/>
    </source>
</evidence>
<evidence type="ECO:0000256" key="4">
    <source>
        <dbReference type="ARBA" id="ARBA00022691"/>
    </source>
</evidence>
<keyword evidence="1 7" id="KW-0963">Cytoplasm</keyword>
<gene>
    <name evidence="10" type="primary">TRM7</name>
    <name evidence="10" type="ORF">LTR05_006347</name>
</gene>
<dbReference type="GO" id="GO:0106340">
    <property type="term" value="F:tRNA (guanosine(34)-2'-O)-methyltransferase activity"/>
    <property type="evidence" value="ECO:0007669"/>
    <property type="project" value="UniProtKB-ARBA"/>
</dbReference>
<organism evidence="10 11">
    <name type="scientific">Lithohypha guttulata</name>
    <dbReference type="NCBI Taxonomy" id="1690604"/>
    <lineage>
        <taxon>Eukaryota</taxon>
        <taxon>Fungi</taxon>
        <taxon>Dikarya</taxon>
        <taxon>Ascomycota</taxon>
        <taxon>Pezizomycotina</taxon>
        <taxon>Eurotiomycetes</taxon>
        <taxon>Chaetothyriomycetidae</taxon>
        <taxon>Chaetothyriales</taxon>
        <taxon>Trichomeriaceae</taxon>
        <taxon>Lithohypha</taxon>
    </lineage>
</organism>
<comment type="subcellular location">
    <subcellularLocation>
        <location evidence="7">Cytoplasm</location>
    </subcellularLocation>
</comment>
<evidence type="ECO:0000313" key="11">
    <source>
        <dbReference type="Proteomes" id="UP001309876"/>
    </source>
</evidence>
<proteinExistence type="inferred from homology"/>
<keyword evidence="2 7" id="KW-0489">Methyltransferase</keyword>
<feature type="binding site" evidence="7">
    <location>
        <position position="58"/>
    </location>
    <ligand>
        <name>S-adenosyl-L-methionine</name>
        <dbReference type="ChEBI" id="CHEBI:59789"/>
    </ligand>
</feature>
<dbReference type="Gene3D" id="3.40.50.150">
    <property type="entry name" value="Vaccinia Virus protein VP39"/>
    <property type="match status" value="1"/>
</dbReference>
<dbReference type="HAMAP" id="MF_03162">
    <property type="entry name" value="RNA_methyltr_E_TRM7"/>
    <property type="match status" value="1"/>
</dbReference>
<comment type="function">
    <text evidence="7">Methylates the 2'-O-ribose of nucleotides at positions 32 and 34 of the tRNA anticodon loop of substrate tRNAs.</text>
</comment>
<evidence type="ECO:0000256" key="5">
    <source>
        <dbReference type="ARBA" id="ARBA00022694"/>
    </source>
</evidence>
<keyword evidence="3 7" id="KW-0808">Transferase</keyword>
<feature type="binding site" evidence="7">
    <location>
        <position position="60"/>
    </location>
    <ligand>
        <name>S-adenosyl-L-methionine</name>
        <dbReference type="ChEBI" id="CHEBI:59789"/>
    </ligand>
</feature>
<dbReference type="EMBL" id="JAVRRJ010000006">
    <property type="protein sequence ID" value="KAK5083841.1"/>
    <property type="molecule type" value="Genomic_DNA"/>
</dbReference>
<name>A0AAN7SX31_9EURO</name>